<dbReference type="Gene3D" id="1.10.150.240">
    <property type="entry name" value="Putative phosphatase, domain 2"/>
    <property type="match status" value="1"/>
</dbReference>
<dbReference type="NCBIfam" id="TIGR01549">
    <property type="entry name" value="HAD-SF-IA-v1"/>
    <property type="match status" value="1"/>
</dbReference>
<evidence type="ECO:0000256" key="2">
    <source>
        <dbReference type="ARBA" id="ARBA00004818"/>
    </source>
</evidence>
<dbReference type="SUPFAM" id="SSF56784">
    <property type="entry name" value="HAD-like"/>
    <property type="match status" value="1"/>
</dbReference>
<dbReference type="SFLD" id="SFLDG01129">
    <property type="entry name" value="C1.5:_HAD__Beta-PGM__Phosphata"/>
    <property type="match status" value="1"/>
</dbReference>
<name>A0A2T4JR32_9RHOB</name>
<dbReference type="Proteomes" id="UP000241010">
    <property type="component" value="Unassembled WGS sequence"/>
</dbReference>
<dbReference type="Gene3D" id="3.40.50.1000">
    <property type="entry name" value="HAD superfamily/HAD-like"/>
    <property type="match status" value="1"/>
</dbReference>
<evidence type="ECO:0000313" key="5">
    <source>
        <dbReference type="EMBL" id="PTE20391.1"/>
    </source>
</evidence>
<dbReference type="GO" id="GO:0008967">
    <property type="term" value="F:phosphoglycolate phosphatase activity"/>
    <property type="evidence" value="ECO:0007669"/>
    <property type="project" value="UniProtKB-EC"/>
</dbReference>
<accession>A0A2T4JR32</accession>
<evidence type="ECO:0000313" key="6">
    <source>
        <dbReference type="Proteomes" id="UP000241010"/>
    </source>
</evidence>
<proteinExistence type="inferred from homology"/>
<dbReference type="PANTHER" id="PTHR43434">
    <property type="entry name" value="PHOSPHOGLYCOLATE PHOSPHATASE"/>
    <property type="match status" value="1"/>
</dbReference>
<comment type="similarity">
    <text evidence="3">Belongs to the HAD-like hydrolase superfamily. CbbY/CbbZ/Gph/YieH family.</text>
</comment>
<organism evidence="5 6">
    <name type="scientific">Cereibacter changlensis JA139</name>
    <dbReference type="NCBI Taxonomy" id="1188249"/>
    <lineage>
        <taxon>Bacteria</taxon>
        <taxon>Pseudomonadati</taxon>
        <taxon>Pseudomonadota</taxon>
        <taxon>Alphaproteobacteria</taxon>
        <taxon>Rhodobacterales</taxon>
        <taxon>Paracoccaceae</taxon>
        <taxon>Cereibacter</taxon>
    </lineage>
</organism>
<evidence type="ECO:0000256" key="4">
    <source>
        <dbReference type="ARBA" id="ARBA00013078"/>
    </source>
</evidence>
<dbReference type="InterPro" id="IPR006439">
    <property type="entry name" value="HAD-SF_hydro_IA"/>
</dbReference>
<dbReference type="InterPro" id="IPR050155">
    <property type="entry name" value="HAD-like_hydrolase_sf"/>
</dbReference>
<dbReference type="InterPro" id="IPR036412">
    <property type="entry name" value="HAD-like_sf"/>
</dbReference>
<comment type="pathway">
    <text evidence="2">Organic acid metabolism; glycolate biosynthesis; glycolate from 2-phosphoglycolate: step 1/1.</text>
</comment>
<comment type="catalytic activity">
    <reaction evidence="1">
        <text>2-phosphoglycolate + H2O = glycolate + phosphate</text>
        <dbReference type="Rhea" id="RHEA:14369"/>
        <dbReference type="ChEBI" id="CHEBI:15377"/>
        <dbReference type="ChEBI" id="CHEBI:29805"/>
        <dbReference type="ChEBI" id="CHEBI:43474"/>
        <dbReference type="ChEBI" id="CHEBI:58033"/>
        <dbReference type="EC" id="3.1.3.18"/>
    </reaction>
</comment>
<dbReference type="InterPro" id="IPR023214">
    <property type="entry name" value="HAD_sf"/>
</dbReference>
<comment type="caution">
    <text evidence="5">The sequence shown here is derived from an EMBL/GenBank/DDBJ whole genome shotgun (WGS) entry which is preliminary data.</text>
</comment>
<dbReference type="SFLD" id="SFLDS00003">
    <property type="entry name" value="Haloacid_Dehalogenase"/>
    <property type="match status" value="1"/>
</dbReference>
<sequence length="231" mass="23983">MIRGIIFDKDGTLFDFRQSWGGWAARLLREIAADEAQARRMGQAIGYDLDTNAFASDSPVIAGTPDEVAEILLPYLPGVSHGVLVTEMNRLAARAEMAQAVPLTPLLTALRDRGLKIGLATNDAEGPARAHLAAHGITELFDFVAGFDSGHGGKPEPGMLLAFAKAMGLEPASVVMVGDSAHDLIAGRAAGMRTAAVLTGIAVAEELVGYADIVLPDIGGLGGWIDGLAAA</sequence>
<dbReference type="EMBL" id="PZKG01000109">
    <property type="protein sequence ID" value="PTE20391.1"/>
    <property type="molecule type" value="Genomic_DNA"/>
</dbReference>
<dbReference type="OrthoDB" id="9797743at2"/>
<keyword evidence="6" id="KW-1185">Reference proteome</keyword>
<dbReference type="GO" id="GO:0006281">
    <property type="term" value="P:DNA repair"/>
    <property type="evidence" value="ECO:0007669"/>
    <property type="project" value="TreeGrafter"/>
</dbReference>
<dbReference type="PRINTS" id="PR00413">
    <property type="entry name" value="HADHALOGNASE"/>
</dbReference>
<protein>
    <recommendedName>
        <fullName evidence="4">phosphoglycolate phosphatase</fullName>
        <ecNumber evidence="4">3.1.3.18</ecNumber>
    </recommendedName>
</protein>
<dbReference type="Pfam" id="PF00702">
    <property type="entry name" value="Hydrolase"/>
    <property type="match status" value="1"/>
</dbReference>
<dbReference type="NCBIfam" id="TIGR01509">
    <property type="entry name" value="HAD-SF-IA-v3"/>
    <property type="match status" value="1"/>
</dbReference>
<dbReference type="CDD" id="cd01427">
    <property type="entry name" value="HAD_like"/>
    <property type="match status" value="1"/>
</dbReference>
<dbReference type="InterPro" id="IPR023198">
    <property type="entry name" value="PGP-like_dom2"/>
</dbReference>
<dbReference type="EC" id="3.1.3.18" evidence="4"/>
<gene>
    <name evidence="5" type="ORF">C5F48_17715</name>
</gene>
<dbReference type="RefSeq" id="WP_107665189.1">
    <property type="nucleotide sequence ID" value="NZ_PZKG01000109.1"/>
</dbReference>
<dbReference type="PANTHER" id="PTHR43434:SF1">
    <property type="entry name" value="PHOSPHOGLYCOLATE PHOSPHATASE"/>
    <property type="match status" value="1"/>
</dbReference>
<evidence type="ECO:0000256" key="1">
    <source>
        <dbReference type="ARBA" id="ARBA00000830"/>
    </source>
</evidence>
<dbReference type="AlphaFoldDB" id="A0A2T4JR32"/>
<evidence type="ECO:0000256" key="3">
    <source>
        <dbReference type="ARBA" id="ARBA00006171"/>
    </source>
</evidence>
<reference evidence="5 6" key="1">
    <citation type="submission" date="2018-03" db="EMBL/GenBank/DDBJ databases">
        <title>Cereibacter changlensis.</title>
        <authorList>
            <person name="Meyer T.E."/>
            <person name="Miller S."/>
            <person name="Lodha T."/>
            <person name="Gandham S."/>
            <person name="Chintalapati S."/>
            <person name="Chintalapati V.R."/>
        </authorList>
    </citation>
    <scope>NUCLEOTIDE SEQUENCE [LARGE SCALE GENOMIC DNA]</scope>
    <source>
        <strain evidence="5 6">JA139</strain>
    </source>
</reference>